<evidence type="ECO:0000256" key="1">
    <source>
        <dbReference type="SAM" id="Phobius"/>
    </source>
</evidence>
<gene>
    <name evidence="2" type="ORF">B0T25DRAFT_150024</name>
</gene>
<name>A0AAJ0HLY1_9PEZI</name>
<reference evidence="2" key="2">
    <citation type="submission" date="2023-06" db="EMBL/GenBank/DDBJ databases">
        <authorList>
            <consortium name="Lawrence Berkeley National Laboratory"/>
            <person name="Haridas S."/>
            <person name="Hensen N."/>
            <person name="Bonometti L."/>
            <person name="Westerberg I."/>
            <person name="Brannstrom I.O."/>
            <person name="Guillou S."/>
            <person name="Cros-Aarteil S."/>
            <person name="Calhoun S."/>
            <person name="Kuo A."/>
            <person name="Mondo S."/>
            <person name="Pangilinan J."/>
            <person name="Riley R."/>
            <person name="Labutti K."/>
            <person name="Andreopoulos B."/>
            <person name="Lipzen A."/>
            <person name="Chen C."/>
            <person name="Yanf M."/>
            <person name="Daum C."/>
            <person name="Ng V."/>
            <person name="Clum A."/>
            <person name="Steindorff A."/>
            <person name="Ohm R."/>
            <person name="Martin F."/>
            <person name="Silar P."/>
            <person name="Natvig D."/>
            <person name="Lalanne C."/>
            <person name="Gautier V."/>
            <person name="Ament-Velasquez S.L."/>
            <person name="Kruys A."/>
            <person name="Hutchinson M.I."/>
            <person name="Powell A.J."/>
            <person name="Barry K."/>
            <person name="Miller A.N."/>
            <person name="Grigoriev I.V."/>
            <person name="Debuchy R."/>
            <person name="Gladieux P."/>
            <person name="Thoren M.H."/>
            <person name="Johannesson H."/>
        </authorList>
    </citation>
    <scope>NUCLEOTIDE SEQUENCE</scope>
    <source>
        <strain evidence="2">CBS 955.72</strain>
    </source>
</reference>
<reference evidence="2" key="1">
    <citation type="journal article" date="2023" name="Mol. Phylogenet. Evol.">
        <title>Genome-scale phylogeny and comparative genomics of the fungal order Sordariales.</title>
        <authorList>
            <person name="Hensen N."/>
            <person name="Bonometti L."/>
            <person name="Westerberg I."/>
            <person name="Brannstrom I.O."/>
            <person name="Guillou S."/>
            <person name="Cros-Aarteil S."/>
            <person name="Calhoun S."/>
            <person name="Haridas S."/>
            <person name="Kuo A."/>
            <person name="Mondo S."/>
            <person name="Pangilinan J."/>
            <person name="Riley R."/>
            <person name="LaButti K."/>
            <person name="Andreopoulos B."/>
            <person name="Lipzen A."/>
            <person name="Chen C."/>
            <person name="Yan M."/>
            <person name="Daum C."/>
            <person name="Ng V."/>
            <person name="Clum A."/>
            <person name="Steindorff A."/>
            <person name="Ohm R.A."/>
            <person name="Martin F."/>
            <person name="Silar P."/>
            <person name="Natvig D.O."/>
            <person name="Lalanne C."/>
            <person name="Gautier V."/>
            <person name="Ament-Velasquez S.L."/>
            <person name="Kruys A."/>
            <person name="Hutchinson M.I."/>
            <person name="Powell A.J."/>
            <person name="Barry K."/>
            <person name="Miller A.N."/>
            <person name="Grigoriev I.V."/>
            <person name="Debuchy R."/>
            <person name="Gladieux P."/>
            <person name="Hiltunen Thoren M."/>
            <person name="Johannesson H."/>
        </authorList>
    </citation>
    <scope>NUCLEOTIDE SEQUENCE</scope>
    <source>
        <strain evidence="2">CBS 955.72</strain>
    </source>
</reference>
<protein>
    <submittedName>
        <fullName evidence="2">Uncharacterized protein</fullName>
    </submittedName>
</protein>
<proteinExistence type="predicted"/>
<dbReference type="EMBL" id="JAUIQD010000003">
    <property type="protein sequence ID" value="KAK3357189.1"/>
    <property type="molecule type" value="Genomic_DNA"/>
</dbReference>
<feature type="transmembrane region" description="Helical" evidence="1">
    <location>
        <begin position="6"/>
        <end position="29"/>
    </location>
</feature>
<organism evidence="2 3">
    <name type="scientific">Lasiosphaeria hispida</name>
    <dbReference type="NCBI Taxonomy" id="260671"/>
    <lineage>
        <taxon>Eukaryota</taxon>
        <taxon>Fungi</taxon>
        <taxon>Dikarya</taxon>
        <taxon>Ascomycota</taxon>
        <taxon>Pezizomycotina</taxon>
        <taxon>Sordariomycetes</taxon>
        <taxon>Sordariomycetidae</taxon>
        <taxon>Sordariales</taxon>
        <taxon>Lasiosphaeriaceae</taxon>
        <taxon>Lasiosphaeria</taxon>
    </lineage>
</organism>
<keyword evidence="3" id="KW-1185">Reference proteome</keyword>
<keyword evidence="1" id="KW-0812">Transmembrane</keyword>
<dbReference type="Proteomes" id="UP001275084">
    <property type="component" value="Unassembled WGS sequence"/>
</dbReference>
<evidence type="ECO:0000313" key="2">
    <source>
        <dbReference type="EMBL" id="KAK3357189.1"/>
    </source>
</evidence>
<accession>A0AAJ0HLY1</accession>
<evidence type="ECO:0000313" key="3">
    <source>
        <dbReference type="Proteomes" id="UP001275084"/>
    </source>
</evidence>
<sequence length="160" mass="18506">MRVPAYLFLIHAMLFYYTHVPCFAFLSHFHLRVKGLERRCVWRCVLEWHIGGVNRGERDFVFLFGTHLVHFKSGSAAADGTHCRSQQAKAVFLISCNNLFSHFASFLVLISFIIWYCEGENEGDEGWLGVAFLWERTDVAGARFPTNLRISSELWGERGW</sequence>
<keyword evidence="1" id="KW-0472">Membrane</keyword>
<keyword evidence="1" id="KW-1133">Transmembrane helix</keyword>
<comment type="caution">
    <text evidence="2">The sequence shown here is derived from an EMBL/GenBank/DDBJ whole genome shotgun (WGS) entry which is preliminary data.</text>
</comment>
<dbReference type="AlphaFoldDB" id="A0AAJ0HLY1"/>